<feature type="domain" description="CRM" evidence="3">
    <location>
        <begin position="3"/>
        <end position="99"/>
    </location>
</feature>
<dbReference type="Gene3D" id="3.30.110.60">
    <property type="entry name" value="YhbY-like"/>
    <property type="match status" value="1"/>
</dbReference>
<accession>A0A839T3D9</accession>
<reference evidence="4 5" key="1">
    <citation type="submission" date="2020-08" db="EMBL/GenBank/DDBJ databases">
        <title>Genomic Encyclopedia of Type Strains, Phase III (KMG-III): the genomes of soil and plant-associated and newly described type strains.</title>
        <authorList>
            <person name="Whitman W."/>
        </authorList>
    </citation>
    <scope>NUCLEOTIDE SEQUENCE [LARGE SCALE GENOMIC DNA]</scope>
    <source>
        <strain evidence="4 5">CECT 4462</strain>
    </source>
</reference>
<keyword evidence="1 2" id="KW-0694">RNA-binding</keyword>
<dbReference type="AlphaFoldDB" id="A0A839T3D9"/>
<dbReference type="EMBL" id="JACHXI010000012">
    <property type="protein sequence ID" value="MBB3104047.1"/>
    <property type="molecule type" value="Genomic_DNA"/>
</dbReference>
<dbReference type="InterPro" id="IPR035920">
    <property type="entry name" value="YhbY-like_sf"/>
</dbReference>
<dbReference type="NCBIfam" id="TIGR00253">
    <property type="entry name" value="RNA_bind_YhbY"/>
    <property type="match status" value="1"/>
</dbReference>
<name>A0A839T3D9_AZOMA</name>
<dbReference type="PANTHER" id="PTHR40065:SF3">
    <property type="entry name" value="RNA-BINDING PROTEIN YHBY"/>
    <property type="match status" value="1"/>
</dbReference>
<dbReference type="SMART" id="SM01103">
    <property type="entry name" value="CRS1_YhbY"/>
    <property type="match status" value="1"/>
</dbReference>
<dbReference type="PANTHER" id="PTHR40065">
    <property type="entry name" value="RNA-BINDING PROTEIN YHBY"/>
    <property type="match status" value="1"/>
</dbReference>
<dbReference type="SUPFAM" id="SSF75471">
    <property type="entry name" value="YhbY-like"/>
    <property type="match status" value="1"/>
</dbReference>
<dbReference type="InterPro" id="IPR017924">
    <property type="entry name" value="RNA-binding_YhbY"/>
</dbReference>
<keyword evidence="5" id="KW-1185">Reference proteome</keyword>
<dbReference type="GO" id="GO:0003723">
    <property type="term" value="F:RNA binding"/>
    <property type="evidence" value="ECO:0007669"/>
    <property type="project" value="UniProtKB-UniRule"/>
</dbReference>
<organism evidence="4 5">
    <name type="scientific">Azomonas macrocytogenes</name>
    <name type="common">Azotobacter macrocytogenes</name>
    <dbReference type="NCBI Taxonomy" id="69962"/>
    <lineage>
        <taxon>Bacteria</taxon>
        <taxon>Pseudomonadati</taxon>
        <taxon>Pseudomonadota</taxon>
        <taxon>Gammaproteobacteria</taxon>
        <taxon>Pseudomonadales</taxon>
        <taxon>Pseudomonadaceae</taxon>
        <taxon>Azomonas</taxon>
    </lineage>
</organism>
<evidence type="ECO:0000313" key="5">
    <source>
        <dbReference type="Proteomes" id="UP000549250"/>
    </source>
</evidence>
<comment type="caution">
    <text evidence="4">The sequence shown here is derived from an EMBL/GenBank/DDBJ whole genome shotgun (WGS) entry which is preliminary data.</text>
</comment>
<dbReference type="Pfam" id="PF01985">
    <property type="entry name" value="CRS1_YhbY"/>
    <property type="match status" value="1"/>
</dbReference>
<gene>
    <name evidence="4" type="ORF">FHR87_002459</name>
</gene>
<sequence>MNMSLSNEQKKHFRTIGHHLKPVVIIAEGGLSAGVLAELDRALTDHELIKVQLRLSEREERRALIDELCHGGNCQLIQVIGKIALVYRKNPKANKQLSNIHRHSF</sequence>
<evidence type="ECO:0000256" key="1">
    <source>
        <dbReference type="ARBA" id="ARBA00022884"/>
    </source>
</evidence>
<dbReference type="PROSITE" id="PS51295">
    <property type="entry name" value="CRM"/>
    <property type="match status" value="1"/>
</dbReference>
<dbReference type="InterPro" id="IPR001890">
    <property type="entry name" value="RNA-binding_CRM"/>
</dbReference>
<evidence type="ECO:0000313" key="4">
    <source>
        <dbReference type="EMBL" id="MBB3104047.1"/>
    </source>
</evidence>
<protein>
    <submittedName>
        <fullName evidence="4">RNA-binding protein</fullName>
    </submittedName>
</protein>
<evidence type="ECO:0000256" key="2">
    <source>
        <dbReference type="PROSITE-ProRule" id="PRU00626"/>
    </source>
</evidence>
<evidence type="ECO:0000259" key="3">
    <source>
        <dbReference type="PROSITE" id="PS51295"/>
    </source>
</evidence>
<dbReference type="Proteomes" id="UP000549250">
    <property type="component" value="Unassembled WGS sequence"/>
</dbReference>
<dbReference type="InterPro" id="IPR051925">
    <property type="entry name" value="RNA-binding_domain"/>
</dbReference>
<proteinExistence type="predicted"/>